<dbReference type="AlphaFoldDB" id="A0A6J4RP56"/>
<evidence type="ECO:0000256" key="1">
    <source>
        <dbReference type="SAM" id="MobiDB-lite"/>
    </source>
</evidence>
<feature type="compositionally biased region" description="Low complexity" evidence="1">
    <location>
        <begin position="265"/>
        <end position="281"/>
    </location>
</feature>
<feature type="compositionally biased region" description="Basic residues" evidence="1">
    <location>
        <begin position="138"/>
        <end position="148"/>
    </location>
</feature>
<feature type="compositionally biased region" description="Basic residues" evidence="1">
    <location>
        <begin position="393"/>
        <end position="403"/>
    </location>
</feature>
<feature type="compositionally biased region" description="Basic residues" evidence="1">
    <location>
        <begin position="90"/>
        <end position="99"/>
    </location>
</feature>
<feature type="compositionally biased region" description="Basic and acidic residues" evidence="1">
    <location>
        <begin position="28"/>
        <end position="45"/>
    </location>
</feature>
<evidence type="ECO:0000313" key="2">
    <source>
        <dbReference type="EMBL" id="CAA9474023.1"/>
    </source>
</evidence>
<accession>A0A6J4RP56</accession>
<organism evidence="2">
    <name type="scientific">uncultured Solirubrobacteraceae bacterium</name>
    <dbReference type="NCBI Taxonomy" id="1162706"/>
    <lineage>
        <taxon>Bacteria</taxon>
        <taxon>Bacillati</taxon>
        <taxon>Actinomycetota</taxon>
        <taxon>Thermoleophilia</taxon>
        <taxon>Solirubrobacterales</taxon>
        <taxon>Solirubrobacteraceae</taxon>
        <taxon>environmental samples</taxon>
    </lineage>
</organism>
<dbReference type="GO" id="GO:0016740">
    <property type="term" value="F:transferase activity"/>
    <property type="evidence" value="ECO:0007669"/>
    <property type="project" value="UniProtKB-KW"/>
</dbReference>
<feature type="compositionally biased region" description="Low complexity" evidence="1">
    <location>
        <begin position="176"/>
        <end position="194"/>
    </location>
</feature>
<feature type="compositionally biased region" description="Basic and acidic residues" evidence="1">
    <location>
        <begin position="228"/>
        <end position="237"/>
    </location>
</feature>
<keyword evidence="2" id="KW-0808">Transferase</keyword>
<feature type="compositionally biased region" description="Low complexity" evidence="1">
    <location>
        <begin position="77"/>
        <end position="87"/>
    </location>
</feature>
<feature type="compositionally biased region" description="Low complexity" evidence="1">
    <location>
        <begin position="344"/>
        <end position="357"/>
    </location>
</feature>
<feature type="compositionally biased region" description="Basic residues" evidence="1">
    <location>
        <begin position="327"/>
        <end position="343"/>
    </location>
</feature>
<name>A0A6J4RP56_9ACTN</name>
<protein>
    <submittedName>
        <fullName evidence="2">Glycosyl transferase, group 1</fullName>
    </submittedName>
</protein>
<gene>
    <name evidence="2" type="ORF">AVDCRST_MAG38-1526</name>
</gene>
<feature type="compositionally biased region" description="Low complexity" evidence="1">
    <location>
        <begin position="305"/>
        <end position="314"/>
    </location>
</feature>
<feature type="compositionally biased region" description="Basic residues" evidence="1">
    <location>
        <begin position="253"/>
        <end position="264"/>
    </location>
</feature>
<dbReference type="EMBL" id="CADCVJ010000116">
    <property type="protein sequence ID" value="CAA9474023.1"/>
    <property type="molecule type" value="Genomic_DNA"/>
</dbReference>
<reference evidence="2" key="1">
    <citation type="submission" date="2020-02" db="EMBL/GenBank/DDBJ databases">
        <authorList>
            <person name="Meier V. D."/>
        </authorList>
    </citation>
    <scope>NUCLEOTIDE SEQUENCE</scope>
    <source>
        <strain evidence="2">AVDCRST_MAG38</strain>
    </source>
</reference>
<feature type="non-terminal residue" evidence="2">
    <location>
        <position position="403"/>
    </location>
</feature>
<feature type="region of interest" description="Disordered" evidence="1">
    <location>
        <begin position="1"/>
        <end position="403"/>
    </location>
</feature>
<sequence>GARAASRRPPVLRVRAACRQPRRPRRSLRPDRRHAEPHRIADACARRPRRGAGRGDDATAGRAGATRRGTQRDRAPARAPRAGHAPALQRPRRRARRPPGRAIPAAARPPRRGSRDRPAGDGGRPSPPDPLGADHPRQPHAHRDRSRRTGGAAEASGRTARAHRDPPRRCRHRAHSAPGAPARRCGRPRGASPRHPVGSRGQGSRERSAARPGRLPSRGTAQPAPADPLRRPPRRAEGSAPPRRGGGADARPPRRGLPGRRRAAARAARGRGAPPRAGGSRLVPGLSAARVDPGADGDGRRARPAVRLRGAGIRAGRGDARRPADRGHRHGRDRRRGRRRRRAGAAARPAVAGGSARRPAERSGAPRATGGCRAGPVAAVPLGRPGRAGAARLPRRARVAAAL</sequence>
<proteinExistence type="predicted"/>
<feature type="compositionally biased region" description="Basic and acidic residues" evidence="1">
    <location>
        <begin position="316"/>
        <end position="326"/>
    </location>
</feature>
<feature type="non-terminal residue" evidence="2">
    <location>
        <position position="1"/>
    </location>
</feature>
<feature type="compositionally biased region" description="Low complexity" evidence="1">
    <location>
        <begin position="378"/>
        <end position="392"/>
    </location>
</feature>